<accession>A0AAE0MMY6</accession>
<reference evidence="4" key="2">
    <citation type="submission" date="2023-06" db="EMBL/GenBank/DDBJ databases">
        <authorList>
            <consortium name="Lawrence Berkeley National Laboratory"/>
            <person name="Haridas S."/>
            <person name="Hensen N."/>
            <person name="Bonometti L."/>
            <person name="Westerberg I."/>
            <person name="Brannstrom I.O."/>
            <person name="Guillou S."/>
            <person name="Cros-Aarteil S."/>
            <person name="Calhoun S."/>
            <person name="Kuo A."/>
            <person name="Mondo S."/>
            <person name="Pangilinan J."/>
            <person name="Riley R."/>
            <person name="Labutti K."/>
            <person name="Andreopoulos B."/>
            <person name="Lipzen A."/>
            <person name="Chen C."/>
            <person name="Yanf M."/>
            <person name="Daum C."/>
            <person name="Ng V."/>
            <person name="Clum A."/>
            <person name="Steindorff A."/>
            <person name="Ohm R."/>
            <person name="Martin F."/>
            <person name="Silar P."/>
            <person name="Natvig D."/>
            <person name="Lalanne C."/>
            <person name="Gautier V."/>
            <person name="Ament-Velasquez S.L."/>
            <person name="Kruys A."/>
            <person name="Hutchinson M.I."/>
            <person name="Powell A.J."/>
            <person name="Barry K."/>
            <person name="Miller A.N."/>
            <person name="Grigoriev I.V."/>
            <person name="Debuchy R."/>
            <person name="Gladieux P."/>
            <person name="Thoren M.H."/>
            <person name="Johannesson H."/>
        </authorList>
    </citation>
    <scope>NUCLEOTIDE SEQUENCE</scope>
    <source>
        <strain evidence="4">SMH4131-1</strain>
    </source>
</reference>
<gene>
    <name evidence="4" type="ORF">B0T19DRAFT_79866</name>
</gene>
<dbReference type="Proteomes" id="UP001286456">
    <property type="component" value="Unassembled WGS sequence"/>
</dbReference>
<evidence type="ECO:0000256" key="3">
    <source>
        <dbReference type="SAM" id="SignalP"/>
    </source>
</evidence>
<evidence type="ECO:0000256" key="2">
    <source>
        <dbReference type="SAM" id="Phobius"/>
    </source>
</evidence>
<evidence type="ECO:0000313" key="5">
    <source>
        <dbReference type="Proteomes" id="UP001286456"/>
    </source>
</evidence>
<proteinExistence type="predicted"/>
<evidence type="ECO:0008006" key="6">
    <source>
        <dbReference type="Google" id="ProtNLM"/>
    </source>
</evidence>
<feature type="signal peptide" evidence="3">
    <location>
        <begin position="1"/>
        <end position="20"/>
    </location>
</feature>
<feature type="compositionally biased region" description="Basic and acidic residues" evidence="1">
    <location>
        <begin position="713"/>
        <end position="722"/>
    </location>
</feature>
<name>A0AAE0MMY6_9PEZI</name>
<feature type="region of interest" description="Disordered" evidence="1">
    <location>
        <begin position="599"/>
        <end position="618"/>
    </location>
</feature>
<reference evidence="4" key="1">
    <citation type="journal article" date="2023" name="Mol. Phylogenet. Evol.">
        <title>Genome-scale phylogeny and comparative genomics of the fungal order Sordariales.</title>
        <authorList>
            <person name="Hensen N."/>
            <person name="Bonometti L."/>
            <person name="Westerberg I."/>
            <person name="Brannstrom I.O."/>
            <person name="Guillou S."/>
            <person name="Cros-Aarteil S."/>
            <person name="Calhoun S."/>
            <person name="Haridas S."/>
            <person name="Kuo A."/>
            <person name="Mondo S."/>
            <person name="Pangilinan J."/>
            <person name="Riley R."/>
            <person name="LaButti K."/>
            <person name="Andreopoulos B."/>
            <person name="Lipzen A."/>
            <person name="Chen C."/>
            <person name="Yan M."/>
            <person name="Daum C."/>
            <person name="Ng V."/>
            <person name="Clum A."/>
            <person name="Steindorff A."/>
            <person name="Ohm R.A."/>
            <person name="Martin F."/>
            <person name="Silar P."/>
            <person name="Natvig D.O."/>
            <person name="Lalanne C."/>
            <person name="Gautier V."/>
            <person name="Ament-Velasquez S.L."/>
            <person name="Kruys A."/>
            <person name="Hutchinson M.I."/>
            <person name="Powell A.J."/>
            <person name="Barry K."/>
            <person name="Miller A.N."/>
            <person name="Grigoriev I.V."/>
            <person name="Debuchy R."/>
            <person name="Gladieux P."/>
            <person name="Hiltunen Thoren M."/>
            <person name="Johannesson H."/>
        </authorList>
    </citation>
    <scope>NUCLEOTIDE SEQUENCE</scope>
    <source>
        <strain evidence="4">SMH4131-1</strain>
    </source>
</reference>
<evidence type="ECO:0000256" key="1">
    <source>
        <dbReference type="SAM" id="MobiDB-lite"/>
    </source>
</evidence>
<comment type="caution">
    <text evidence="4">The sequence shown here is derived from an EMBL/GenBank/DDBJ whole genome shotgun (WGS) entry which is preliminary data.</text>
</comment>
<protein>
    <recommendedName>
        <fullName evidence="6">Kelch repeat-containing protein</fullName>
    </recommendedName>
</protein>
<dbReference type="SUPFAM" id="SSF117281">
    <property type="entry name" value="Kelch motif"/>
    <property type="match status" value="1"/>
</dbReference>
<feature type="region of interest" description="Disordered" evidence="1">
    <location>
        <begin position="672"/>
        <end position="735"/>
    </location>
</feature>
<keyword evidence="2" id="KW-0472">Membrane</keyword>
<feature type="transmembrane region" description="Helical" evidence="2">
    <location>
        <begin position="544"/>
        <end position="570"/>
    </location>
</feature>
<keyword evidence="5" id="KW-1185">Reference proteome</keyword>
<organism evidence="4 5">
    <name type="scientific">Cercophora scortea</name>
    <dbReference type="NCBI Taxonomy" id="314031"/>
    <lineage>
        <taxon>Eukaryota</taxon>
        <taxon>Fungi</taxon>
        <taxon>Dikarya</taxon>
        <taxon>Ascomycota</taxon>
        <taxon>Pezizomycotina</taxon>
        <taxon>Sordariomycetes</taxon>
        <taxon>Sordariomycetidae</taxon>
        <taxon>Sordariales</taxon>
        <taxon>Lasiosphaeriaceae</taxon>
        <taxon>Cercophora</taxon>
    </lineage>
</organism>
<keyword evidence="2" id="KW-1133">Transmembrane helix</keyword>
<feature type="chain" id="PRO_5041926217" description="Kelch repeat-containing protein" evidence="3">
    <location>
        <begin position="21"/>
        <end position="735"/>
    </location>
</feature>
<dbReference type="AlphaFoldDB" id="A0AAE0MMY6"/>
<keyword evidence="3" id="KW-0732">Signal</keyword>
<keyword evidence="2" id="KW-0812">Transmembrane</keyword>
<dbReference type="EMBL" id="JAUEPO010000001">
    <property type="protein sequence ID" value="KAK3337623.1"/>
    <property type="molecule type" value="Genomic_DNA"/>
</dbReference>
<evidence type="ECO:0000313" key="4">
    <source>
        <dbReference type="EMBL" id="KAK3337623.1"/>
    </source>
</evidence>
<dbReference type="Gene3D" id="2.120.10.80">
    <property type="entry name" value="Kelch-type beta propeller"/>
    <property type="match status" value="2"/>
</dbReference>
<sequence>MIHVTRWLLSLLPTVGLCQALFKPEERQAPPPSTTSSVFVAPTAVAAPDINSSYYDISQHFCRIYRHASVFADGKIYIDGGNTYVPRNNGSFNDTPTGEFIKGMNNNLIVLDLSTNFTNQDTFPYHAIHKGPDVPSSLIEHTLWYSAATRKIYQLGGWFSFNNVNDPGYKNESNIPEFSIWEFDIDAQTWSVASDFVDIDTGNKIDRPGAAANCVAPSLNMSFIFEGYVQQRSDHDYINFTKSVDFKFLEGMLSLDTSTRVKTPTLTNISVPLQMGGKDFGPRMNGAMVHVPIGKYGVIVQIGGQMTMSSTQYGVRIPNANQGNTNIPLSFVDIYDIESGYWFRQDTFGLTDGIPSGRSDICTVMIPANDSSSFNIYMVAGVETYQTYLTTEEIWVLTLPTFQWTLVHSRSDGMYGHTCHAVGENLLMIGGMKTQSTGGDVASCSEHMPAEIFSLVTGNYTGIFDAAGAKRLAPVPTKVFKAIGGDGSGGAYIKSPKAWSDLYLQYIFDPTLTRPPYTPLYVLANTTNTNDTTPADGTGTPKSVIIGAAVGGTVGGLLLAALLVILFLIYRKKKAAAATEEANRQSIATRHSELPAYTSEVKYDPGPQHHGVPSLSVSQVNGPAELMSYGHYPDSIVPNSEPYSAPSDAGNSPRFGTGELYAASEITSSAAGAPSVLGHGSASPPPPEGNSRGGSPEIGYGGISPQSGFGELNRGEMARDFRVSGIQEGEEERRS</sequence>
<dbReference type="InterPro" id="IPR015915">
    <property type="entry name" value="Kelch-typ_b-propeller"/>
</dbReference>